<protein>
    <submittedName>
        <fullName evidence="1">Uncharacterized protein</fullName>
    </submittedName>
</protein>
<evidence type="ECO:0000313" key="1">
    <source>
        <dbReference type="EMBL" id="KAL2343015.1"/>
    </source>
</evidence>
<comment type="caution">
    <text evidence="1">The sequence shown here is derived from an EMBL/GenBank/DDBJ whole genome shotgun (WGS) entry which is preliminary data.</text>
</comment>
<proteinExistence type="predicted"/>
<reference evidence="1 2" key="1">
    <citation type="submission" date="2024-08" db="EMBL/GenBank/DDBJ databases">
        <title>Insights into the chromosomal genome structure of Flemingia macrophylla.</title>
        <authorList>
            <person name="Ding Y."/>
            <person name="Zhao Y."/>
            <person name="Bi W."/>
            <person name="Wu M."/>
            <person name="Zhao G."/>
            <person name="Gong Y."/>
            <person name="Li W."/>
            <person name="Zhang P."/>
        </authorList>
    </citation>
    <scope>NUCLEOTIDE SEQUENCE [LARGE SCALE GENOMIC DNA]</scope>
    <source>
        <strain evidence="1">DYQJB</strain>
        <tissue evidence="1">Leaf</tissue>
    </source>
</reference>
<organism evidence="1 2">
    <name type="scientific">Flemingia macrophylla</name>
    <dbReference type="NCBI Taxonomy" id="520843"/>
    <lineage>
        <taxon>Eukaryota</taxon>
        <taxon>Viridiplantae</taxon>
        <taxon>Streptophyta</taxon>
        <taxon>Embryophyta</taxon>
        <taxon>Tracheophyta</taxon>
        <taxon>Spermatophyta</taxon>
        <taxon>Magnoliopsida</taxon>
        <taxon>eudicotyledons</taxon>
        <taxon>Gunneridae</taxon>
        <taxon>Pentapetalae</taxon>
        <taxon>rosids</taxon>
        <taxon>fabids</taxon>
        <taxon>Fabales</taxon>
        <taxon>Fabaceae</taxon>
        <taxon>Papilionoideae</taxon>
        <taxon>50 kb inversion clade</taxon>
        <taxon>NPAAA clade</taxon>
        <taxon>indigoferoid/millettioid clade</taxon>
        <taxon>Phaseoleae</taxon>
        <taxon>Flemingia</taxon>
    </lineage>
</organism>
<evidence type="ECO:0000313" key="2">
    <source>
        <dbReference type="Proteomes" id="UP001603857"/>
    </source>
</evidence>
<keyword evidence="2" id="KW-1185">Reference proteome</keyword>
<name>A0ABD1N4P0_9FABA</name>
<gene>
    <name evidence="1" type="ORF">Fmac_004300</name>
</gene>
<sequence length="79" mass="9287">MDNNKDNHNDDIMSHMKQRTGKFSIESFDHLKKQRTHNVIYESPKIRAKVEETYIQVLMLNWATSSYLVNGVNNINSFT</sequence>
<dbReference type="EMBL" id="JBGMDY010000002">
    <property type="protein sequence ID" value="KAL2343015.1"/>
    <property type="molecule type" value="Genomic_DNA"/>
</dbReference>
<dbReference type="Proteomes" id="UP001603857">
    <property type="component" value="Unassembled WGS sequence"/>
</dbReference>
<accession>A0ABD1N4P0</accession>
<dbReference type="AlphaFoldDB" id="A0ABD1N4P0"/>